<accession>A0A8D8U3N1</accession>
<dbReference type="InterPro" id="IPR008989">
    <property type="entry name" value="Myosin_S1_N"/>
</dbReference>
<dbReference type="InterPro" id="IPR001609">
    <property type="entry name" value="Myosin_head_motor_dom-like"/>
</dbReference>
<dbReference type="GO" id="GO:0016459">
    <property type="term" value="C:myosin complex"/>
    <property type="evidence" value="ECO:0007669"/>
    <property type="project" value="UniProtKB-KW"/>
</dbReference>
<dbReference type="EMBL" id="HBUF01333575">
    <property type="protein sequence ID" value="CAG6697485.1"/>
    <property type="molecule type" value="Transcribed_RNA"/>
</dbReference>
<dbReference type="GO" id="GO:0007560">
    <property type="term" value="P:imaginal disc morphogenesis"/>
    <property type="evidence" value="ECO:0007669"/>
    <property type="project" value="UniProtKB-ARBA"/>
</dbReference>
<dbReference type="GO" id="GO:0007298">
    <property type="term" value="P:border follicle cell migration"/>
    <property type="evidence" value="ECO:0007669"/>
    <property type="project" value="UniProtKB-ARBA"/>
</dbReference>
<organism evidence="12">
    <name type="scientific">Cacopsylla melanoneura</name>
    <dbReference type="NCBI Taxonomy" id="428564"/>
    <lineage>
        <taxon>Eukaryota</taxon>
        <taxon>Metazoa</taxon>
        <taxon>Ecdysozoa</taxon>
        <taxon>Arthropoda</taxon>
        <taxon>Hexapoda</taxon>
        <taxon>Insecta</taxon>
        <taxon>Pterygota</taxon>
        <taxon>Neoptera</taxon>
        <taxon>Paraneoptera</taxon>
        <taxon>Hemiptera</taxon>
        <taxon>Sternorrhyncha</taxon>
        <taxon>Psylloidea</taxon>
        <taxon>Psyllidae</taxon>
        <taxon>Psyllinae</taxon>
        <taxon>Cacopsylla</taxon>
    </lineage>
</organism>
<evidence type="ECO:0000259" key="11">
    <source>
        <dbReference type="PROSITE" id="PS51844"/>
    </source>
</evidence>
<evidence type="ECO:0000256" key="4">
    <source>
        <dbReference type="ARBA" id="ARBA00022860"/>
    </source>
</evidence>
<dbReference type="PROSITE" id="PS51456">
    <property type="entry name" value="MYOSIN_MOTOR"/>
    <property type="match status" value="1"/>
</dbReference>
<dbReference type="SMART" id="SM00242">
    <property type="entry name" value="MYSc"/>
    <property type="match status" value="1"/>
</dbReference>
<evidence type="ECO:0000256" key="6">
    <source>
        <dbReference type="ARBA" id="ARBA00023123"/>
    </source>
</evidence>
<dbReference type="AlphaFoldDB" id="A0A8D8U3N1"/>
<dbReference type="GO" id="GO:0007424">
    <property type="term" value="P:open tracheal system development"/>
    <property type="evidence" value="ECO:0007669"/>
    <property type="project" value="UniProtKB-ARBA"/>
</dbReference>
<keyword evidence="3 9" id="KW-0067">ATP-binding</keyword>
<dbReference type="SUPFAM" id="SSF52540">
    <property type="entry name" value="P-loop containing nucleoside triphosphate hydrolases"/>
    <property type="match status" value="1"/>
</dbReference>
<dbReference type="GO" id="GO:0005938">
    <property type="term" value="C:cell cortex"/>
    <property type="evidence" value="ECO:0007669"/>
    <property type="project" value="UniProtKB-ARBA"/>
</dbReference>
<keyword evidence="8 9" id="KW-0009">Actin-binding</keyword>
<feature type="binding site" evidence="9">
    <location>
        <begin position="179"/>
        <end position="186"/>
    </location>
    <ligand>
        <name>ATP</name>
        <dbReference type="ChEBI" id="CHEBI:30616"/>
    </ligand>
</feature>
<dbReference type="GO" id="GO:0006936">
    <property type="term" value="P:muscle contraction"/>
    <property type="evidence" value="ECO:0007669"/>
    <property type="project" value="UniProtKB-ARBA"/>
</dbReference>
<reference evidence="12" key="1">
    <citation type="submission" date="2021-05" db="EMBL/GenBank/DDBJ databases">
        <authorList>
            <person name="Alioto T."/>
            <person name="Alioto T."/>
            <person name="Gomez Garrido J."/>
        </authorList>
    </citation>
    <scope>NUCLEOTIDE SEQUENCE</scope>
</reference>
<protein>
    <submittedName>
        <fullName evidence="12">Myosin heavy chain, non-muscle</fullName>
    </submittedName>
</protein>
<dbReference type="Gene3D" id="1.20.58.530">
    <property type="match status" value="1"/>
</dbReference>
<dbReference type="FunFam" id="2.30.30.360:FF:000001">
    <property type="entry name" value="Myosin heavy chain"/>
    <property type="match status" value="1"/>
</dbReference>
<evidence type="ECO:0000256" key="2">
    <source>
        <dbReference type="ARBA" id="ARBA00022741"/>
    </source>
</evidence>
<dbReference type="PROSITE" id="PS51844">
    <property type="entry name" value="SH3_LIKE"/>
    <property type="match status" value="1"/>
</dbReference>
<dbReference type="InterPro" id="IPR027417">
    <property type="entry name" value="P-loop_NTPase"/>
</dbReference>
<dbReference type="Pfam" id="PF00063">
    <property type="entry name" value="Myosin_head"/>
    <property type="match status" value="1"/>
</dbReference>
<comment type="similarity">
    <text evidence="1 9">Belongs to the TRAFAC class myosin-kinesin ATPase superfamily. Myosin family.</text>
</comment>
<dbReference type="GO" id="GO:0060972">
    <property type="term" value="P:left/right pattern formation"/>
    <property type="evidence" value="ECO:0007669"/>
    <property type="project" value="UniProtKB-ARBA"/>
</dbReference>
<evidence type="ECO:0000313" key="12">
    <source>
        <dbReference type="EMBL" id="CAG6697485.1"/>
    </source>
</evidence>
<dbReference type="GO" id="GO:0005516">
    <property type="term" value="F:calmodulin binding"/>
    <property type="evidence" value="ECO:0007669"/>
    <property type="project" value="UniProtKB-KW"/>
</dbReference>
<dbReference type="Pfam" id="PF02736">
    <property type="entry name" value="Myosin_N"/>
    <property type="match status" value="1"/>
</dbReference>
<dbReference type="FunFam" id="1.20.120.720:FF:000001">
    <property type="entry name" value="Myosin heavy chain, muscle"/>
    <property type="match status" value="1"/>
</dbReference>
<evidence type="ECO:0000256" key="7">
    <source>
        <dbReference type="ARBA" id="ARBA00023175"/>
    </source>
</evidence>
<dbReference type="FunFam" id="3.40.850.10:FF:000101">
    <property type="entry name" value="Slow myosin heavy chain 2"/>
    <property type="match status" value="1"/>
</dbReference>
<dbReference type="PANTHER" id="PTHR13140:SF857">
    <property type="entry name" value="MYOSIN-11"/>
    <property type="match status" value="1"/>
</dbReference>
<feature type="domain" description="Myosin motor" evidence="10">
    <location>
        <begin position="86"/>
        <end position="640"/>
    </location>
</feature>
<dbReference type="PANTHER" id="PTHR13140">
    <property type="entry name" value="MYOSIN"/>
    <property type="match status" value="1"/>
</dbReference>
<dbReference type="Gene3D" id="1.10.10.820">
    <property type="match status" value="1"/>
</dbReference>
<dbReference type="GO" id="GO:0045214">
    <property type="term" value="P:sarcomere organization"/>
    <property type="evidence" value="ECO:0007669"/>
    <property type="project" value="UniProtKB-ARBA"/>
</dbReference>
<dbReference type="GO" id="GO:0042802">
    <property type="term" value="F:identical protein binding"/>
    <property type="evidence" value="ECO:0007669"/>
    <property type="project" value="UniProtKB-ARBA"/>
</dbReference>
<evidence type="ECO:0000259" key="10">
    <source>
        <dbReference type="PROSITE" id="PS51456"/>
    </source>
</evidence>
<dbReference type="Gene3D" id="3.40.850.10">
    <property type="entry name" value="Kinesin motor domain"/>
    <property type="match status" value="1"/>
</dbReference>
<feature type="domain" description="Myosin N-terminal SH3-like" evidence="11">
    <location>
        <begin position="32"/>
        <end position="82"/>
    </location>
</feature>
<dbReference type="Gene3D" id="1.20.120.720">
    <property type="entry name" value="Myosin VI head, motor domain, U50 subdomain"/>
    <property type="match status" value="1"/>
</dbReference>
<keyword evidence="5" id="KW-0175">Coiled coil</keyword>
<dbReference type="PRINTS" id="PR00193">
    <property type="entry name" value="MYOSINHEAVY"/>
</dbReference>
<evidence type="ECO:0000256" key="8">
    <source>
        <dbReference type="ARBA" id="ARBA00023203"/>
    </source>
</evidence>
<sequence length="640" mass="72771">MATELDPNDPDLKYLSVDRNAFSDPATQAEWTQKRLVWVPHENQGFVAAGIKGEKGDLVEVEIVETGKRTQVAKDDIQKMNPPKFDKVEDMAELTCLNEASVLHNIKDRYYSGLIYTYSGLFCVVVNPYKRLPIYTEKIMERYKGLKRSEVPPHVFAITDYAYRSMLQDREDQSILCTGESGAGKTENTKKVIQYLAYVAASKPKGSATAPHSGELEQQLLQANPILEAFGNAKTVKNDNSSRFGKFIRINFDASGYIAGANIETYLLEKSRAIRQAKDERTFHIFYQILAGASPEQRKEFIIEDPKTYLFLTNGPLPVPGIDDAAEFQSTVQAMNIMGMTNEDYSSIFRVVSAVMLFGSMQFKQERNSDQASLPDNTVAQKVAKLLGLSITEMTKAFLKPRIKVGRDFVTKSQTKEQVEFAVEAISKACYERMFRWLVNRINRSLDRTKRQGASFIGILDMAGFEIFELNSFEQLCINYTNEKLQQLFNHTMFILEQEEYQREGIEWKFIDFGLDLQPTIDLIDKPMGIMALLDEECWFPKATDRSFVDKLVQSHSVHPKFMKTDFRGVADFAIVHYAGKVDYSAEKWLMKNMDPLNENVVSLLQVSQDPFVAHIWKDAEIVGMAQQAMSNTQFGARTK</sequence>
<evidence type="ECO:0000256" key="5">
    <source>
        <dbReference type="ARBA" id="ARBA00023054"/>
    </source>
</evidence>
<keyword evidence="2 9" id="KW-0547">Nucleotide-binding</keyword>
<keyword evidence="7 9" id="KW-0505">Motor protein</keyword>
<evidence type="ECO:0000256" key="3">
    <source>
        <dbReference type="ARBA" id="ARBA00022840"/>
    </source>
</evidence>
<dbReference type="GO" id="GO:0051015">
    <property type="term" value="F:actin filament binding"/>
    <property type="evidence" value="ECO:0007669"/>
    <property type="project" value="InterPro"/>
</dbReference>
<dbReference type="GO" id="GO:0031033">
    <property type="term" value="P:myosin filament organization"/>
    <property type="evidence" value="ECO:0007669"/>
    <property type="project" value="UniProtKB-ARBA"/>
</dbReference>
<evidence type="ECO:0000256" key="1">
    <source>
        <dbReference type="ARBA" id="ARBA00008314"/>
    </source>
</evidence>
<dbReference type="GO" id="GO:0030017">
    <property type="term" value="C:sarcomere"/>
    <property type="evidence" value="ECO:0007669"/>
    <property type="project" value="UniProtKB-ARBA"/>
</dbReference>
<name>A0A8D8U3N1_9HEMI</name>
<evidence type="ECO:0000256" key="9">
    <source>
        <dbReference type="PROSITE-ProRule" id="PRU00782"/>
    </source>
</evidence>
<proteinExistence type="inferred from homology"/>
<keyword evidence="6 9" id="KW-0518">Myosin</keyword>
<comment type="caution">
    <text evidence="9">Lacks conserved residue(s) required for the propagation of feature annotation.</text>
</comment>
<dbReference type="InterPro" id="IPR036961">
    <property type="entry name" value="Kinesin_motor_dom_sf"/>
</dbReference>
<keyword evidence="4" id="KW-0112">Calmodulin-binding</keyword>
<dbReference type="GO" id="GO:0007015">
    <property type="term" value="P:actin filament organization"/>
    <property type="evidence" value="ECO:0007669"/>
    <property type="project" value="TreeGrafter"/>
</dbReference>
<dbReference type="Gene3D" id="2.30.30.360">
    <property type="entry name" value="Myosin S1 fragment, N-terminal"/>
    <property type="match status" value="1"/>
</dbReference>
<dbReference type="GO" id="GO:0016020">
    <property type="term" value="C:membrane"/>
    <property type="evidence" value="ECO:0007669"/>
    <property type="project" value="TreeGrafter"/>
</dbReference>
<dbReference type="GO" id="GO:0000146">
    <property type="term" value="F:microfilament motor activity"/>
    <property type="evidence" value="ECO:0007669"/>
    <property type="project" value="TreeGrafter"/>
</dbReference>
<dbReference type="FunFam" id="1.10.10.820:FF:000001">
    <property type="entry name" value="Myosin heavy chain"/>
    <property type="match status" value="1"/>
</dbReference>
<dbReference type="GO" id="GO:0005524">
    <property type="term" value="F:ATP binding"/>
    <property type="evidence" value="ECO:0007669"/>
    <property type="project" value="UniProtKB-UniRule"/>
</dbReference>
<dbReference type="InterPro" id="IPR004009">
    <property type="entry name" value="SH3_Myosin"/>
</dbReference>